<evidence type="ECO:0000256" key="1">
    <source>
        <dbReference type="SAM" id="Phobius"/>
    </source>
</evidence>
<proteinExistence type="predicted"/>
<keyword evidence="1" id="KW-1133">Transmembrane helix</keyword>
<keyword evidence="1" id="KW-0812">Transmembrane</keyword>
<reference evidence="2" key="1">
    <citation type="submission" date="2022-01" db="EMBL/GenBank/DDBJ databases">
        <title>Colwellia maritima, isolated from seawater.</title>
        <authorList>
            <person name="Kristyanto S."/>
            <person name="Jung J."/>
            <person name="Jeon C.O."/>
        </authorList>
    </citation>
    <scope>NUCLEOTIDE SEQUENCE</scope>
    <source>
        <strain evidence="2">MSW7</strain>
    </source>
</reference>
<feature type="transmembrane region" description="Helical" evidence="1">
    <location>
        <begin position="60"/>
        <end position="79"/>
    </location>
</feature>
<protein>
    <recommendedName>
        <fullName evidence="4">DUF3899 domain-containing protein</fullName>
    </recommendedName>
</protein>
<evidence type="ECO:0000313" key="2">
    <source>
        <dbReference type="EMBL" id="MCI2286168.1"/>
    </source>
</evidence>
<name>A0ABS9X7G4_9GAMM</name>
<keyword evidence="1" id="KW-0472">Membrane</keyword>
<gene>
    <name evidence="2" type="ORF">L3081_25480</name>
</gene>
<dbReference type="EMBL" id="JAKKSL010000007">
    <property type="protein sequence ID" value="MCI2286168.1"/>
    <property type="molecule type" value="Genomic_DNA"/>
</dbReference>
<sequence length="82" mass="9538">MEYLVISIALWSVYFVWYLLRLNKLSKEMNAWNLDSAHDPDKVSDHHQSIAQKNLDSFKVTHGATLIISAIVIVVYYLIQMK</sequence>
<evidence type="ECO:0000313" key="3">
    <source>
        <dbReference type="Proteomes" id="UP001139646"/>
    </source>
</evidence>
<keyword evidence="3" id="KW-1185">Reference proteome</keyword>
<dbReference type="RefSeq" id="WP_242289445.1">
    <property type="nucleotide sequence ID" value="NZ_JAKKSL010000007.1"/>
</dbReference>
<organism evidence="2 3">
    <name type="scientific">Colwellia maritima</name>
    <dbReference type="NCBI Taxonomy" id="2912588"/>
    <lineage>
        <taxon>Bacteria</taxon>
        <taxon>Pseudomonadati</taxon>
        <taxon>Pseudomonadota</taxon>
        <taxon>Gammaproteobacteria</taxon>
        <taxon>Alteromonadales</taxon>
        <taxon>Colwelliaceae</taxon>
        <taxon>Colwellia</taxon>
    </lineage>
</organism>
<accession>A0ABS9X7G4</accession>
<comment type="caution">
    <text evidence="2">The sequence shown here is derived from an EMBL/GenBank/DDBJ whole genome shotgun (WGS) entry which is preliminary data.</text>
</comment>
<feature type="transmembrane region" description="Helical" evidence="1">
    <location>
        <begin position="6"/>
        <end position="22"/>
    </location>
</feature>
<dbReference type="Proteomes" id="UP001139646">
    <property type="component" value="Unassembled WGS sequence"/>
</dbReference>
<evidence type="ECO:0008006" key="4">
    <source>
        <dbReference type="Google" id="ProtNLM"/>
    </source>
</evidence>